<dbReference type="HOGENOM" id="CLU_1417351_0_0_1"/>
<evidence type="ECO:0000313" key="1">
    <source>
        <dbReference type="EMBL" id="EFJ23572.1"/>
    </source>
</evidence>
<dbReference type="InParanoid" id="D8RWK8"/>
<name>D8RWK8_SELML</name>
<dbReference type="AlphaFoldDB" id="D8RWK8"/>
<protein>
    <submittedName>
        <fullName evidence="1">Uncharacterized protein</fullName>
    </submittedName>
</protein>
<dbReference type="EMBL" id="GL377592">
    <property type="protein sequence ID" value="EFJ23572.1"/>
    <property type="molecule type" value="Genomic_DNA"/>
</dbReference>
<accession>D8RWK8</accession>
<keyword evidence="2" id="KW-1185">Reference proteome</keyword>
<proteinExistence type="predicted"/>
<dbReference type="Gramene" id="EFJ23572">
    <property type="protein sequence ID" value="EFJ23572"/>
    <property type="gene ID" value="SELMODRAFT_415581"/>
</dbReference>
<gene>
    <name evidence="1" type="ORF">SELMODRAFT_415581</name>
</gene>
<dbReference type="KEGG" id="smo:SELMODRAFT_415581"/>
<reference evidence="1 2" key="1">
    <citation type="journal article" date="2011" name="Science">
        <title>The Selaginella genome identifies genetic changes associated with the evolution of vascular plants.</title>
        <authorList>
            <person name="Banks J.A."/>
            <person name="Nishiyama T."/>
            <person name="Hasebe M."/>
            <person name="Bowman J.L."/>
            <person name="Gribskov M."/>
            <person name="dePamphilis C."/>
            <person name="Albert V.A."/>
            <person name="Aono N."/>
            <person name="Aoyama T."/>
            <person name="Ambrose B.A."/>
            <person name="Ashton N.W."/>
            <person name="Axtell M.J."/>
            <person name="Barker E."/>
            <person name="Barker M.S."/>
            <person name="Bennetzen J.L."/>
            <person name="Bonawitz N.D."/>
            <person name="Chapple C."/>
            <person name="Cheng C."/>
            <person name="Correa L.G."/>
            <person name="Dacre M."/>
            <person name="DeBarry J."/>
            <person name="Dreyer I."/>
            <person name="Elias M."/>
            <person name="Engstrom E.M."/>
            <person name="Estelle M."/>
            <person name="Feng L."/>
            <person name="Finet C."/>
            <person name="Floyd S.K."/>
            <person name="Frommer W.B."/>
            <person name="Fujita T."/>
            <person name="Gramzow L."/>
            <person name="Gutensohn M."/>
            <person name="Harholt J."/>
            <person name="Hattori M."/>
            <person name="Heyl A."/>
            <person name="Hirai T."/>
            <person name="Hiwatashi Y."/>
            <person name="Ishikawa M."/>
            <person name="Iwata M."/>
            <person name="Karol K.G."/>
            <person name="Koehler B."/>
            <person name="Kolukisaoglu U."/>
            <person name="Kubo M."/>
            <person name="Kurata T."/>
            <person name="Lalonde S."/>
            <person name="Li K."/>
            <person name="Li Y."/>
            <person name="Litt A."/>
            <person name="Lyons E."/>
            <person name="Manning G."/>
            <person name="Maruyama T."/>
            <person name="Michael T.P."/>
            <person name="Mikami K."/>
            <person name="Miyazaki S."/>
            <person name="Morinaga S."/>
            <person name="Murata T."/>
            <person name="Mueller-Roeber B."/>
            <person name="Nelson D.R."/>
            <person name="Obara M."/>
            <person name="Oguri Y."/>
            <person name="Olmstead R.G."/>
            <person name="Onodera N."/>
            <person name="Petersen B.L."/>
            <person name="Pils B."/>
            <person name="Prigge M."/>
            <person name="Rensing S.A."/>
            <person name="Riano-Pachon D.M."/>
            <person name="Roberts A.W."/>
            <person name="Sato Y."/>
            <person name="Scheller H.V."/>
            <person name="Schulz B."/>
            <person name="Schulz C."/>
            <person name="Shakirov E.V."/>
            <person name="Shibagaki N."/>
            <person name="Shinohara N."/>
            <person name="Shippen D.E."/>
            <person name="Soerensen I."/>
            <person name="Sotooka R."/>
            <person name="Sugimoto N."/>
            <person name="Sugita M."/>
            <person name="Sumikawa N."/>
            <person name="Tanurdzic M."/>
            <person name="Theissen G."/>
            <person name="Ulvskov P."/>
            <person name="Wakazuki S."/>
            <person name="Weng J.K."/>
            <person name="Willats W.W."/>
            <person name="Wipf D."/>
            <person name="Wolf P.G."/>
            <person name="Yang L."/>
            <person name="Zimmer A.D."/>
            <person name="Zhu Q."/>
            <person name="Mitros T."/>
            <person name="Hellsten U."/>
            <person name="Loque D."/>
            <person name="Otillar R."/>
            <person name="Salamov A."/>
            <person name="Schmutz J."/>
            <person name="Shapiro H."/>
            <person name="Lindquist E."/>
            <person name="Lucas S."/>
            <person name="Rokhsar D."/>
            <person name="Grigoriev I.V."/>
        </authorList>
    </citation>
    <scope>NUCLEOTIDE SEQUENCE [LARGE SCALE GENOMIC DNA]</scope>
</reference>
<organism evidence="2">
    <name type="scientific">Selaginella moellendorffii</name>
    <name type="common">Spikemoss</name>
    <dbReference type="NCBI Taxonomy" id="88036"/>
    <lineage>
        <taxon>Eukaryota</taxon>
        <taxon>Viridiplantae</taxon>
        <taxon>Streptophyta</taxon>
        <taxon>Embryophyta</taxon>
        <taxon>Tracheophyta</taxon>
        <taxon>Lycopodiopsida</taxon>
        <taxon>Selaginellales</taxon>
        <taxon>Selaginellaceae</taxon>
        <taxon>Selaginella</taxon>
    </lineage>
</organism>
<sequence>MLGCISTYQVDPDPFKAPLQEELAASLLCHSMLWQNRSSTGYILLAVPRKALKYEALEWILKFKDYKNMPMILSASKFVQASGNKAVEELEAVEAVFIVLVSTVRSGLFLCGDAVDKLQEVTWDFVPWVLPLEKRFPAGAVFDNERLLGYYSKICFNNNGDDASKVAENYFLQAENQAQMKELSTRDAKIPS</sequence>
<evidence type="ECO:0000313" key="2">
    <source>
        <dbReference type="Proteomes" id="UP000001514"/>
    </source>
</evidence>
<dbReference type="Proteomes" id="UP000001514">
    <property type="component" value="Unassembled WGS sequence"/>
</dbReference>